<feature type="binding site" evidence="9">
    <location>
        <position position="150"/>
    </location>
    <ligand>
        <name>1-deoxy-D-xylulose 5-phosphate</name>
        <dbReference type="ChEBI" id="CHEBI:57792"/>
    </ligand>
</feature>
<evidence type="ECO:0000259" key="12">
    <source>
        <dbReference type="Pfam" id="PF13288"/>
    </source>
</evidence>
<keyword evidence="7 9" id="KW-0414">Isoprene biosynthesis</keyword>
<feature type="binding site" evidence="9">
    <location>
        <position position="124"/>
    </location>
    <ligand>
        <name>NADPH</name>
        <dbReference type="ChEBI" id="CHEBI:57783"/>
    </ligand>
</feature>
<feature type="binding site" evidence="9">
    <location>
        <position position="148"/>
    </location>
    <ligand>
        <name>Mn(2+)</name>
        <dbReference type="ChEBI" id="CHEBI:29035"/>
    </ligand>
</feature>
<dbReference type="SUPFAM" id="SSF55347">
    <property type="entry name" value="Glyceraldehyde-3-phosphate dehydrogenase-like, C-terminal domain"/>
    <property type="match status" value="1"/>
</dbReference>
<feature type="binding site" evidence="9">
    <location>
        <position position="10"/>
    </location>
    <ligand>
        <name>NADPH</name>
        <dbReference type="ChEBI" id="CHEBI:57783"/>
    </ligand>
</feature>
<gene>
    <name evidence="9" type="primary">dxr</name>
    <name evidence="13" type="ORF">NVS47_04105</name>
</gene>
<comment type="caution">
    <text evidence="9">Lacks conserved residue(s) required for the propagation of feature annotation.</text>
</comment>
<feature type="binding site" evidence="9">
    <location>
        <position position="195"/>
    </location>
    <ligand>
        <name>1-deoxy-D-xylulose 5-phosphate</name>
        <dbReference type="ChEBI" id="CHEBI:57792"/>
    </ligand>
</feature>
<dbReference type="NCBIfam" id="TIGR00243">
    <property type="entry name" value="Dxr"/>
    <property type="match status" value="1"/>
</dbReference>
<keyword evidence="3 9" id="KW-0479">Metal-binding</keyword>
<dbReference type="EC" id="1.1.1.267" evidence="9"/>
<evidence type="ECO:0000313" key="13">
    <source>
        <dbReference type="EMBL" id="MCR6544705.1"/>
    </source>
</evidence>
<dbReference type="Pfam" id="PF13288">
    <property type="entry name" value="DXPR_C"/>
    <property type="match status" value="1"/>
</dbReference>
<feature type="binding site" evidence="9">
    <location>
        <position position="122"/>
    </location>
    <ligand>
        <name>NADPH</name>
        <dbReference type="ChEBI" id="CHEBI:57783"/>
    </ligand>
</feature>
<evidence type="ECO:0000256" key="3">
    <source>
        <dbReference type="ARBA" id="ARBA00022723"/>
    </source>
</evidence>
<evidence type="ECO:0000256" key="7">
    <source>
        <dbReference type="ARBA" id="ARBA00023229"/>
    </source>
</evidence>
<organism evidence="13 14">
    <name type="scientific">Dehalobacterium formicoaceticum</name>
    <dbReference type="NCBI Taxonomy" id="51515"/>
    <lineage>
        <taxon>Bacteria</taxon>
        <taxon>Bacillati</taxon>
        <taxon>Bacillota</taxon>
        <taxon>Clostridia</taxon>
        <taxon>Eubacteriales</taxon>
        <taxon>Peptococcaceae</taxon>
        <taxon>Dehalobacterium</taxon>
    </lineage>
</organism>
<dbReference type="Pfam" id="PF02670">
    <property type="entry name" value="DXP_reductoisom"/>
    <property type="match status" value="1"/>
</dbReference>
<keyword evidence="6 9" id="KW-0464">Manganese</keyword>
<comment type="function">
    <text evidence="9">Catalyzes the NADPH-dependent rearrangement and reduction of 1-deoxy-D-xylulose-5-phosphate (DXP) to 2-C-methyl-D-erythritol 4-phosphate (MEP).</text>
</comment>
<dbReference type="Gene3D" id="3.40.50.720">
    <property type="entry name" value="NAD(P)-binding Rossmann-like Domain"/>
    <property type="match status" value="1"/>
</dbReference>
<comment type="catalytic activity">
    <reaction evidence="8">
        <text>2-C-methyl-D-erythritol 4-phosphate + NADP(+) = 1-deoxy-D-xylulose 5-phosphate + NADPH + H(+)</text>
        <dbReference type="Rhea" id="RHEA:13717"/>
        <dbReference type="ChEBI" id="CHEBI:15378"/>
        <dbReference type="ChEBI" id="CHEBI:57783"/>
        <dbReference type="ChEBI" id="CHEBI:57792"/>
        <dbReference type="ChEBI" id="CHEBI:58262"/>
        <dbReference type="ChEBI" id="CHEBI:58349"/>
        <dbReference type="EC" id="1.1.1.267"/>
    </reaction>
    <physiologicalReaction direction="right-to-left" evidence="8">
        <dbReference type="Rhea" id="RHEA:13719"/>
    </physiologicalReaction>
</comment>
<comment type="pathway">
    <text evidence="1 9">Isoprenoid biosynthesis; isopentenyl diphosphate biosynthesis via DXP pathway; isopentenyl diphosphate from 1-deoxy-D-xylulose 5-phosphate: step 1/6.</text>
</comment>
<feature type="domain" description="1-deoxy-D-xylulose 5-phosphate reductoisomerase N-terminal" evidence="10">
    <location>
        <begin position="4"/>
        <end position="130"/>
    </location>
</feature>
<feature type="domain" description="DXP reductoisomerase C-terminal" evidence="12">
    <location>
        <begin position="257"/>
        <end position="373"/>
    </location>
</feature>
<dbReference type="Proteomes" id="UP001524944">
    <property type="component" value="Unassembled WGS sequence"/>
</dbReference>
<feature type="binding site" evidence="9">
    <location>
        <position position="11"/>
    </location>
    <ligand>
        <name>NADPH</name>
        <dbReference type="ChEBI" id="CHEBI:57783"/>
    </ligand>
</feature>
<dbReference type="GO" id="GO:0030604">
    <property type="term" value="F:1-deoxy-D-xylulose-5-phosphate reductoisomerase activity"/>
    <property type="evidence" value="ECO:0007669"/>
    <property type="project" value="UniProtKB-EC"/>
</dbReference>
<feature type="binding site" evidence="9">
    <location>
        <position position="208"/>
    </location>
    <ligand>
        <name>1-deoxy-D-xylulose 5-phosphate</name>
        <dbReference type="ChEBI" id="CHEBI:57792"/>
    </ligand>
</feature>
<dbReference type="EMBL" id="JANPWE010000001">
    <property type="protein sequence ID" value="MCR6544705.1"/>
    <property type="molecule type" value="Genomic_DNA"/>
</dbReference>
<dbReference type="InterPro" id="IPR003821">
    <property type="entry name" value="DXP_reductoisomerase"/>
</dbReference>
<keyword evidence="14" id="KW-1185">Reference proteome</keyword>
<evidence type="ECO:0000256" key="1">
    <source>
        <dbReference type="ARBA" id="ARBA00005094"/>
    </source>
</evidence>
<feature type="binding site" evidence="9">
    <location>
        <position position="217"/>
    </location>
    <ligand>
        <name>Mn(2+)</name>
        <dbReference type="ChEBI" id="CHEBI:29035"/>
    </ligand>
</feature>
<feature type="binding site" evidence="9">
    <location>
        <position position="123"/>
    </location>
    <ligand>
        <name>1-deoxy-D-xylulose 5-phosphate</name>
        <dbReference type="ChEBI" id="CHEBI:57792"/>
    </ligand>
</feature>
<evidence type="ECO:0000256" key="9">
    <source>
        <dbReference type="HAMAP-Rule" id="MF_00183"/>
    </source>
</evidence>
<feature type="binding site" evidence="9">
    <location>
        <position position="150"/>
    </location>
    <ligand>
        <name>Mn(2+)</name>
        <dbReference type="ChEBI" id="CHEBI:29035"/>
    </ligand>
</feature>
<dbReference type="SUPFAM" id="SSF69055">
    <property type="entry name" value="1-deoxy-D-xylulose-5-phosphate reductoisomerase, C-terminal domain"/>
    <property type="match status" value="1"/>
</dbReference>
<feature type="binding site" evidence="9">
    <location>
        <position position="149"/>
    </location>
    <ligand>
        <name>1-deoxy-D-xylulose 5-phosphate</name>
        <dbReference type="ChEBI" id="CHEBI:57792"/>
    </ligand>
</feature>
<dbReference type="NCBIfam" id="NF009114">
    <property type="entry name" value="PRK12464.1"/>
    <property type="match status" value="1"/>
</dbReference>
<feature type="binding site" evidence="9">
    <location>
        <position position="214"/>
    </location>
    <ligand>
        <name>1-deoxy-D-xylulose 5-phosphate</name>
        <dbReference type="ChEBI" id="CHEBI:57792"/>
    </ligand>
</feature>
<proteinExistence type="inferred from homology"/>
<dbReference type="PANTHER" id="PTHR30525:SF0">
    <property type="entry name" value="1-DEOXY-D-XYLULOSE 5-PHOSPHATE REDUCTOISOMERASE, CHLOROPLASTIC"/>
    <property type="match status" value="1"/>
</dbReference>
<keyword evidence="9" id="KW-0460">Magnesium</keyword>
<dbReference type="SUPFAM" id="SSF51735">
    <property type="entry name" value="NAD(P)-binding Rossmann-fold domains"/>
    <property type="match status" value="1"/>
</dbReference>
<evidence type="ECO:0000256" key="5">
    <source>
        <dbReference type="ARBA" id="ARBA00023002"/>
    </source>
</evidence>
<evidence type="ECO:0000256" key="2">
    <source>
        <dbReference type="ARBA" id="ARBA00006825"/>
    </source>
</evidence>
<feature type="binding site" evidence="9">
    <location>
        <position position="13"/>
    </location>
    <ligand>
        <name>NADPH</name>
        <dbReference type="ChEBI" id="CHEBI:57783"/>
    </ligand>
</feature>
<evidence type="ECO:0000259" key="11">
    <source>
        <dbReference type="Pfam" id="PF08436"/>
    </source>
</evidence>
<dbReference type="InterPro" id="IPR036291">
    <property type="entry name" value="NAD(P)-bd_dom_sf"/>
</dbReference>
<feature type="binding site" evidence="9">
    <location>
        <position position="217"/>
    </location>
    <ligand>
        <name>1-deoxy-D-xylulose 5-phosphate</name>
        <dbReference type="ChEBI" id="CHEBI:57792"/>
    </ligand>
</feature>
<protein>
    <recommendedName>
        <fullName evidence="9">1-deoxy-D-xylulose 5-phosphate reductoisomerase</fullName>
        <shortName evidence="9">DXP reductoisomerase</shortName>
        <ecNumber evidence="9">1.1.1.267</ecNumber>
    </recommendedName>
    <alternativeName>
        <fullName evidence="9">1-deoxyxylulose-5-phosphate reductoisomerase</fullName>
    </alternativeName>
    <alternativeName>
        <fullName evidence="9">2-C-methyl-D-erythritol 4-phosphate synthase</fullName>
    </alternativeName>
</protein>
<dbReference type="HAMAP" id="MF_00183">
    <property type="entry name" value="DXP_reductoisom"/>
    <property type="match status" value="1"/>
</dbReference>
<feature type="domain" description="1-deoxy-D-xylulose 5-phosphate reductoisomerase C-terminal" evidence="11">
    <location>
        <begin position="144"/>
        <end position="225"/>
    </location>
</feature>
<evidence type="ECO:0000256" key="6">
    <source>
        <dbReference type="ARBA" id="ARBA00023211"/>
    </source>
</evidence>
<dbReference type="InterPro" id="IPR013512">
    <property type="entry name" value="DXP_reductoisomerase_N"/>
</dbReference>
<dbReference type="Pfam" id="PF08436">
    <property type="entry name" value="DXP_redisom_C"/>
    <property type="match status" value="1"/>
</dbReference>
<dbReference type="RefSeq" id="WP_089610244.1">
    <property type="nucleotide sequence ID" value="NZ_CP022121.1"/>
</dbReference>
<comment type="similarity">
    <text evidence="2 9">Belongs to the DXR family.</text>
</comment>
<dbReference type="PANTHER" id="PTHR30525">
    <property type="entry name" value="1-DEOXY-D-XYLULOSE 5-PHOSPHATE REDUCTOISOMERASE"/>
    <property type="match status" value="1"/>
</dbReference>
<keyword evidence="4 9" id="KW-0521">NADP</keyword>
<name>A0ABT1Y3H5_9FIRM</name>
<feature type="binding site" evidence="9">
    <location>
        <position position="201"/>
    </location>
    <ligand>
        <name>NADPH</name>
        <dbReference type="ChEBI" id="CHEBI:57783"/>
    </ligand>
</feature>
<dbReference type="InterPro" id="IPR036169">
    <property type="entry name" value="DXPR_C_sf"/>
</dbReference>
<dbReference type="Gene3D" id="1.10.1740.10">
    <property type="match status" value="1"/>
</dbReference>
<feature type="binding site" evidence="9">
    <location>
        <position position="213"/>
    </location>
    <ligand>
        <name>1-deoxy-D-xylulose 5-phosphate</name>
        <dbReference type="ChEBI" id="CHEBI:57792"/>
    </ligand>
</feature>
<reference evidence="13 14" key="1">
    <citation type="submission" date="2022-08" db="EMBL/GenBank/DDBJ databases">
        <title>Proteogenomics of the novel Dehalobacterium formicoaceticum strain EZ94 highlights a key role of methyltransferases during anaerobic dichloromethane degradation.</title>
        <authorList>
            <person name="Wasmund K."/>
        </authorList>
    </citation>
    <scope>NUCLEOTIDE SEQUENCE [LARGE SCALE GENOMIC DNA]</scope>
    <source>
        <strain evidence="13 14">EZ94</strain>
    </source>
</reference>
<keyword evidence="5 9" id="KW-0560">Oxidoreductase</keyword>
<accession>A0ABT1Y3H5</accession>
<dbReference type="InterPro" id="IPR026877">
    <property type="entry name" value="DXPR_C"/>
</dbReference>
<evidence type="ECO:0000259" key="10">
    <source>
        <dbReference type="Pfam" id="PF02670"/>
    </source>
</evidence>
<evidence type="ECO:0000313" key="14">
    <source>
        <dbReference type="Proteomes" id="UP001524944"/>
    </source>
</evidence>
<dbReference type="InterPro" id="IPR013644">
    <property type="entry name" value="DXP_reductoisomerase_C"/>
</dbReference>
<comment type="caution">
    <text evidence="13">The sequence shown here is derived from an EMBL/GenBank/DDBJ whole genome shotgun (WGS) entry which is preliminary data.</text>
</comment>
<feature type="binding site" evidence="9">
    <location>
        <position position="38"/>
    </location>
    <ligand>
        <name>NADPH</name>
        <dbReference type="ChEBI" id="CHEBI:57783"/>
    </ligand>
</feature>
<feature type="binding site" evidence="9">
    <location>
        <position position="172"/>
    </location>
    <ligand>
        <name>1-deoxy-D-xylulose 5-phosphate</name>
        <dbReference type="ChEBI" id="CHEBI:57792"/>
    </ligand>
</feature>
<comment type="cofactor">
    <cofactor evidence="9">
        <name>Mg(2+)</name>
        <dbReference type="ChEBI" id="CHEBI:18420"/>
    </cofactor>
    <cofactor evidence="9">
        <name>Mn(2+)</name>
        <dbReference type="ChEBI" id="CHEBI:29035"/>
    </cofactor>
</comment>
<sequence>MKYIALLGSTGSIGRQALEVTDWFPEEFSLIALAAHSNVDLLAQQVKKYQPQVAVIYDEDRYLDLKEQLPFFKGEILTGMEGLIAAATLAQADLVLTAVSGVIGLQPTLQAIAAGKDIALANKETLVAGGSLVMPLAKENGVKILPVDSEHSAVFQCLEAGERIEKILLTASGGPFRTYPREEMKFITPAMALKHPTWQMGPKITVDSATMMNKGLEVIEARWLFDIPFEDITVVVHPQSVIHSMVQYQDGSILGHLGKTDMKIPIQYALTYPRRWRNDLERLDFGKLKEITFAEPDLNKFPCLKLAYEAGQAGGTYPAVLNGANEVLVQKFLHGEIGFMDIPRRIEGILKKHEMIQKPTLDDLLTSDRWAREMLEEVQ</sequence>
<evidence type="ECO:0000256" key="4">
    <source>
        <dbReference type="ARBA" id="ARBA00022857"/>
    </source>
</evidence>
<evidence type="ECO:0000256" key="8">
    <source>
        <dbReference type="ARBA" id="ARBA00048543"/>
    </source>
</evidence>
<feature type="binding site" evidence="9">
    <location>
        <position position="12"/>
    </location>
    <ligand>
        <name>NADPH</name>
        <dbReference type="ChEBI" id="CHEBI:57783"/>
    </ligand>
</feature>
<dbReference type="PIRSF" id="PIRSF006205">
    <property type="entry name" value="Dxp_reductismrs"/>
    <property type="match status" value="1"/>
</dbReference>